<dbReference type="Pfam" id="PF03358">
    <property type="entry name" value="FMN_red"/>
    <property type="match status" value="1"/>
</dbReference>
<dbReference type="Proteomes" id="UP001319180">
    <property type="component" value="Unassembled WGS sequence"/>
</dbReference>
<dbReference type="PANTHER" id="PTHR30543:SF21">
    <property type="entry name" value="NAD(P)H-DEPENDENT FMN REDUCTASE LOT6"/>
    <property type="match status" value="1"/>
</dbReference>
<evidence type="ECO:0000313" key="3">
    <source>
        <dbReference type="Proteomes" id="UP001319180"/>
    </source>
</evidence>
<gene>
    <name evidence="2" type="ORF">KK078_25605</name>
</gene>
<reference evidence="2 3" key="1">
    <citation type="submission" date="2021-05" db="EMBL/GenBank/DDBJ databases">
        <title>A Polyphasic approach of four new species of the genus Ohtaekwangia: Ohtaekwangia histidinii sp. nov., Ohtaekwangia cretensis sp. nov., Ohtaekwangia indiensis sp. nov., Ohtaekwangia reichenbachii sp. nov. from diverse environment.</title>
        <authorList>
            <person name="Octaviana S."/>
        </authorList>
    </citation>
    <scope>NUCLEOTIDE SEQUENCE [LARGE SCALE GENOMIC DNA]</scope>
    <source>
        <strain evidence="2 3">PWU37</strain>
    </source>
</reference>
<dbReference type="GO" id="GO:0016491">
    <property type="term" value="F:oxidoreductase activity"/>
    <property type="evidence" value="ECO:0007669"/>
    <property type="project" value="InterPro"/>
</dbReference>
<dbReference type="PANTHER" id="PTHR30543">
    <property type="entry name" value="CHROMATE REDUCTASE"/>
    <property type="match status" value="1"/>
</dbReference>
<name>A0AAP2DFY8_9BACT</name>
<sequence>MYTLKIINSTVRPGRKGPIITSWIADLARAHGDFNVEVLDLAEINLPLMNEPAHPYLRQYQHDHTKQWSARIDPADAFIFVTAEYNYNYPAALRNALEYLSHEWAYKPAGLVSYGGLSGGTRAINGLKADLPTLRMVPLMEMVSIPFFNQYISEDEKFVPTESTTKSAEVLLRELARWTKGMKAIRENK</sequence>
<evidence type="ECO:0000259" key="1">
    <source>
        <dbReference type="Pfam" id="PF03358"/>
    </source>
</evidence>
<dbReference type="GO" id="GO:0010181">
    <property type="term" value="F:FMN binding"/>
    <property type="evidence" value="ECO:0007669"/>
    <property type="project" value="TreeGrafter"/>
</dbReference>
<dbReference type="GO" id="GO:0005829">
    <property type="term" value="C:cytosol"/>
    <property type="evidence" value="ECO:0007669"/>
    <property type="project" value="TreeGrafter"/>
</dbReference>
<dbReference type="RefSeq" id="WP_254093186.1">
    <property type="nucleotide sequence ID" value="NZ_JAHESC010000051.1"/>
</dbReference>
<dbReference type="AlphaFoldDB" id="A0AAP2DFY8"/>
<accession>A0AAP2DFY8</accession>
<keyword evidence="3" id="KW-1185">Reference proteome</keyword>
<protein>
    <submittedName>
        <fullName evidence="2">NAD(P)H-dependent oxidoreductase</fullName>
    </submittedName>
</protein>
<dbReference type="InterPro" id="IPR050712">
    <property type="entry name" value="NAD(P)H-dep_reductase"/>
</dbReference>
<organism evidence="2 3">
    <name type="scientific">Dawidia soli</name>
    <dbReference type="NCBI Taxonomy" id="2782352"/>
    <lineage>
        <taxon>Bacteria</taxon>
        <taxon>Pseudomonadati</taxon>
        <taxon>Bacteroidota</taxon>
        <taxon>Cytophagia</taxon>
        <taxon>Cytophagales</taxon>
        <taxon>Chryseotaleaceae</taxon>
        <taxon>Dawidia</taxon>
    </lineage>
</organism>
<dbReference type="Gene3D" id="3.40.50.360">
    <property type="match status" value="1"/>
</dbReference>
<dbReference type="InterPro" id="IPR005025">
    <property type="entry name" value="FMN_Rdtase-like_dom"/>
</dbReference>
<dbReference type="InterPro" id="IPR029039">
    <property type="entry name" value="Flavoprotein-like_sf"/>
</dbReference>
<dbReference type="SUPFAM" id="SSF52218">
    <property type="entry name" value="Flavoproteins"/>
    <property type="match status" value="1"/>
</dbReference>
<feature type="domain" description="NADPH-dependent FMN reductase-like" evidence="1">
    <location>
        <begin position="6"/>
        <end position="149"/>
    </location>
</feature>
<evidence type="ECO:0000313" key="2">
    <source>
        <dbReference type="EMBL" id="MBT1689965.1"/>
    </source>
</evidence>
<dbReference type="EMBL" id="JAHESC010000051">
    <property type="protein sequence ID" value="MBT1689965.1"/>
    <property type="molecule type" value="Genomic_DNA"/>
</dbReference>
<comment type="caution">
    <text evidence="2">The sequence shown here is derived from an EMBL/GenBank/DDBJ whole genome shotgun (WGS) entry which is preliminary data.</text>
</comment>
<proteinExistence type="predicted"/>